<dbReference type="Proteomes" id="UP001500552">
    <property type="component" value="Unassembled WGS sequence"/>
</dbReference>
<gene>
    <name evidence="1" type="ORF">GCM10023188_27390</name>
</gene>
<evidence type="ECO:0000313" key="1">
    <source>
        <dbReference type="EMBL" id="GAA4435425.1"/>
    </source>
</evidence>
<comment type="caution">
    <text evidence="1">The sequence shown here is derived from an EMBL/GenBank/DDBJ whole genome shotgun (WGS) entry which is preliminary data.</text>
</comment>
<evidence type="ECO:0000313" key="2">
    <source>
        <dbReference type="Proteomes" id="UP001500552"/>
    </source>
</evidence>
<evidence type="ECO:0008006" key="3">
    <source>
        <dbReference type="Google" id="ProtNLM"/>
    </source>
</evidence>
<name>A0ABP8LS64_9BACT</name>
<proteinExistence type="predicted"/>
<sequence length="162" mass="19538">MTDLQKEFLRLHVICGKKYAAIATKLDVPKPILTRWYEELRPERERIARIRNVWTTKKFTPVFEDFYNWHEALERKCHYCGITEAEIAKLLESGRLYTKRIPTRGRKLEYDRKEPEERYDNMDNIVLCCYWCNNAKTDTFTHDEFLEVGKAIKAVWRQRMGK</sequence>
<accession>A0ABP8LS64</accession>
<dbReference type="EMBL" id="BAABHC010000015">
    <property type="protein sequence ID" value="GAA4435425.1"/>
    <property type="molecule type" value="Genomic_DNA"/>
</dbReference>
<dbReference type="RefSeq" id="WP_345159860.1">
    <property type="nucleotide sequence ID" value="NZ_BAABHC010000015.1"/>
</dbReference>
<protein>
    <recommendedName>
        <fullName evidence="3">HNH endonuclease</fullName>
    </recommendedName>
</protein>
<organism evidence="1 2">
    <name type="scientific">Pontibacter saemangeumensis</name>
    <dbReference type="NCBI Taxonomy" id="1084525"/>
    <lineage>
        <taxon>Bacteria</taxon>
        <taxon>Pseudomonadati</taxon>
        <taxon>Bacteroidota</taxon>
        <taxon>Cytophagia</taxon>
        <taxon>Cytophagales</taxon>
        <taxon>Hymenobacteraceae</taxon>
        <taxon>Pontibacter</taxon>
    </lineage>
</organism>
<keyword evidence="2" id="KW-1185">Reference proteome</keyword>
<reference evidence="2" key="1">
    <citation type="journal article" date="2019" name="Int. J. Syst. Evol. Microbiol.">
        <title>The Global Catalogue of Microorganisms (GCM) 10K type strain sequencing project: providing services to taxonomists for standard genome sequencing and annotation.</title>
        <authorList>
            <consortium name="The Broad Institute Genomics Platform"/>
            <consortium name="The Broad Institute Genome Sequencing Center for Infectious Disease"/>
            <person name="Wu L."/>
            <person name="Ma J."/>
        </authorList>
    </citation>
    <scope>NUCLEOTIDE SEQUENCE [LARGE SCALE GENOMIC DNA]</scope>
    <source>
        <strain evidence="2">JCM 17926</strain>
    </source>
</reference>
<dbReference type="Gene3D" id="3.30.40.220">
    <property type="match status" value="1"/>
</dbReference>